<sequence>MSENRSGAPTDSDPDRTDEPVRAHYEWESTPPSTAVVETVAKATGSEPTSLGPLYDSLDPDALNALVASIPPSAVGRDICISLALDGHRVTIYGDGEVVVRTGATRV</sequence>
<evidence type="ECO:0000313" key="3">
    <source>
        <dbReference type="EMBL" id="MFD1599266.1"/>
    </source>
</evidence>
<dbReference type="InterPro" id="IPR040624">
    <property type="entry name" value="HalOD1"/>
</dbReference>
<reference evidence="3 4" key="1">
    <citation type="journal article" date="2019" name="Int. J. Syst. Evol. Microbiol.">
        <title>The Global Catalogue of Microorganisms (GCM) 10K type strain sequencing project: providing services to taxonomists for standard genome sequencing and annotation.</title>
        <authorList>
            <consortium name="The Broad Institute Genomics Platform"/>
            <consortium name="The Broad Institute Genome Sequencing Center for Infectious Disease"/>
            <person name="Wu L."/>
            <person name="Ma J."/>
        </authorList>
    </citation>
    <scope>NUCLEOTIDE SEQUENCE [LARGE SCALE GENOMIC DNA]</scope>
    <source>
        <strain evidence="3 4">CGMCC 1.12121</strain>
    </source>
</reference>
<dbReference type="EMBL" id="JBHUDK010000008">
    <property type="protein sequence ID" value="MFD1599266.1"/>
    <property type="molecule type" value="Genomic_DNA"/>
</dbReference>
<proteinExistence type="predicted"/>
<feature type="region of interest" description="Disordered" evidence="1">
    <location>
        <begin position="1"/>
        <end position="32"/>
    </location>
</feature>
<protein>
    <submittedName>
        <fullName evidence="3">HalOD1 output domain-containing protein</fullName>
    </submittedName>
</protein>
<accession>A0ABD6CMF0</accession>
<gene>
    <name evidence="3" type="ORF">ACFSBX_09900</name>
</gene>
<keyword evidence="4" id="KW-1185">Reference proteome</keyword>
<evidence type="ECO:0000259" key="2">
    <source>
        <dbReference type="Pfam" id="PF18545"/>
    </source>
</evidence>
<evidence type="ECO:0000256" key="1">
    <source>
        <dbReference type="SAM" id="MobiDB-lite"/>
    </source>
</evidence>
<dbReference type="Pfam" id="PF18545">
    <property type="entry name" value="HalOD1"/>
    <property type="match status" value="1"/>
</dbReference>
<dbReference type="AlphaFoldDB" id="A0ABD6CMF0"/>
<organism evidence="3 4">
    <name type="scientific">Halobellus rarus</name>
    <dbReference type="NCBI Taxonomy" id="1126237"/>
    <lineage>
        <taxon>Archaea</taxon>
        <taxon>Methanobacteriati</taxon>
        <taxon>Methanobacteriota</taxon>
        <taxon>Stenosarchaea group</taxon>
        <taxon>Halobacteria</taxon>
        <taxon>Halobacteriales</taxon>
        <taxon>Haloferacaceae</taxon>
        <taxon>Halobellus</taxon>
    </lineage>
</organism>
<dbReference type="RefSeq" id="WP_256422672.1">
    <property type="nucleotide sequence ID" value="NZ_JANHDI010000014.1"/>
</dbReference>
<dbReference type="Proteomes" id="UP001597085">
    <property type="component" value="Unassembled WGS sequence"/>
</dbReference>
<feature type="compositionally biased region" description="Basic and acidic residues" evidence="1">
    <location>
        <begin position="13"/>
        <end position="27"/>
    </location>
</feature>
<feature type="domain" description="Halobacterial output" evidence="2">
    <location>
        <begin position="28"/>
        <end position="101"/>
    </location>
</feature>
<comment type="caution">
    <text evidence="3">The sequence shown here is derived from an EMBL/GenBank/DDBJ whole genome shotgun (WGS) entry which is preliminary data.</text>
</comment>
<name>A0ABD6CMF0_9EURY</name>
<evidence type="ECO:0000313" key="4">
    <source>
        <dbReference type="Proteomes" id="UP001597085"/>
    </source>
</evidence>